<proteinExistence type="predicted"/>
<evidence type="ECO:0000313" key="1">
    <source>
        <dbReference type="EMBL" id="OQP64694.1"/>
    </source>
</evidence>
<keyword evidence="2" id="KW-1185">Reference proteome</keyword>
<dbReference type="Proteomes" id="UP000192796">
    <property type="component" value="Unassembled WGS sequence"/>
</dbReference>
<comment type="caution">
    <text evidence="1">The sequence shown here is derived from an EMBL/GenBank/DDBJ whole genome shotgun (WGS) entry which is preliminary data.</text>
</comment>
<sequence length="79" mass="8721">MVHVAETGLRLPGEPVTRYMLRKPGFDFPESRLLQVAGYTVHVAGLSLQHVKRFSAAQNSSLVTSYLKPGTRSSPVRIL</sequence>
<evidence type="ECO:0000313" key="2">
    <source>
        <dbReference type="Proteomes" id="UP000192796"/>
    </source>
</evidence>
<dbReference type="EMBL" id="LVYD01000041">
    <property type="protein sequence ID" value="OQP64694.1"/>
    <property type="molecule type" value="Genomic_DNA"/>
</dbReference>
<accession>A0A1V9G2B0</accession>
<dbReference type="AlphaFoldDB" id="A0A1V9G2B0"/>
<reference evidence="1 2" key="1">
    <citation type="submission" date="2016-03" db="EMBL/GenBank/DDBJ databases">
        <title>Niastella vici sp. nov., isolated from farmland soil.</title>
        <authorList>
            <person name="Chen L."/>
            <person name="Wang D."/>
            <person name="Yang S."/>
            <person name="Wang G."/>
        </authorList>
    </citation>
    <scope>NUCLEOTIDE SEQUENCE [LARGE SCALE GENOMIC DNA]</scope>
    <source>
        <strain evidence="1 2">DJ57</strain>
    </source>
</reference>
<gene>
    <name evidence="1" type="ORF">A3860_18200</name>
</gene>
<name>A0A1V9G2B0_9BACT</name>
<protein>
    <submittedName>
        <fullName evidence="1">Uncharacterized protein</fullName>
    </submittedName>
</protein>
<organism evidence="1 2">
    <name type="scientific">Niastella vici</name>
    <dbReference type="NCBI Taxonomy" id="1703345"/>
    <lineage>
        <taxon>Bacteria</taxon>
        <taxon>Pseudomonadati</taxon>
        <taxon>Bacteroidota</taxon>
        <taxon>Chitinophagia</taxon>
        <taxon>Chitinophagales</taxon>
        <taxon>Chitinophagaceae</taxon>
        <taxon>Niastella</taxon>
    </lineage>
</organism>